<keyword evidence="3" id="KW-1003">Cell membrane</keyword>
<protein>
    <submittedName>
        <fullName evidence="12">Variant surface glycoprotein 397</fullName>
    </submittedName>
</protein>
<reference evidence="13" key="3">
    <citation type="journal article" date="2023" name="PLoS Negl. Trop. Dis.">
        <title>Structural similarities between the metacyclic and bloodstream form variant surface glycoproteins of the African trypanosome.</title>
        <authorList>
            <person name="Chandra M."/>
            <person name="Dakovic S."/>
            <person name="Foti K."/>
            <person name="Zeelen J.P."/>
            <person name="van Straaten M."/>
            <person name="Aresta-Branco F."/>
            <person name="Tihon E."/>
            <person name="Lubbehusen N."/>
            <person name="Ruppert T."/>
            <person name="Glover L."/>
            <person name="Papavasiliou F.N."/>
            <person name="Stebbins C.E."/>
        </authorList>
    </citation>
    <scope>X-RAY CRYSTALLOGRAPHY (1.26 ANGSTROMS) OF 1-437</scope>
    <scope>DISULFIDE BONDS</scope>
</reference>
<dbReference type="VEuPathDB" id="TriTrypDB:Tb427_000106600"/>
<comment type="subcellular location">
    <subcellularLocation>
        <location evidence="2">Cell membrane</location>
        <topology evidence="2">Lipid-anchor</topology>
        <topology evidence="2">GPI-anchor</topology>
    </subcellularLocation>
</comment>
<keyword evidence="6" id="KW-0325">Glycoprotein</keyword>
<evidence type="ECO:0000313" key="12">
    <source>
        <dbReference type="EMBL" id="AGH60969.1"/>
    </source>
</evidence>
<accession>M4SY06</accession>
<evidence type="ECO:0007829" key="13">
    <source>
        <dbReference type="PDB" id="8B3E"/>
    </source>
</evidence>
<keyword evidence="7" id="KW-0449">Lipoprotein</keyword>
<name>M4SY06_9TRYP</name>
<evidence type="ECO:0000256" key="6">
    <source>
        <dbReference type="ARBA" id="ARBA00023180"/>
    </source>
</evidence>
<keyword evidence="13" id="KW-0002">3D-structure</keyword>
<feature type="disulfide bond" evidence="13">
    <location>
        <begin position="169"/>
        <end position="242"/>
    </location>
</feature>
<sequence length="516" mass="53745">MRSSSGTKKAQGYQAVLALATLTLALCPLGSKATPANAAADAANDVCKALWFLDTLADKIRSTINSAIANKRFLEQQAQALKLAYLSASGSRRTGYGILTGLAIDRMNEQENQIKDAEAVYQAAANKLTNLSSKLRTAAALQSRRPKLTAAPTKANAVAGKTATASDTCKYESQAEAAEHSPCPDVAASTPALAASKITLSGLTKLPYPGEQFTTTMTADIYAFAKGTLSNANTKSAGAYYCSDDAATYTSGSIAGTHALGAIVLPKPTGHGITPTDFLNGENGGSCVEETGEANSYAYEKSAVLHAVCQASKATLTITASALDVQLTDFKHGGQHATYTMAALKGQGLMPESAEEIDKTKAEEFLKVVFGTKESAIAEDFIKPLSANKLSFAGKGKEQKEEANKIAKSNDAGTAIAFFAAKSAKVEATKSAEGEPAKKKDSEDKTEDKKGGDNTAKPACSSFQNQTGCEAVKGTAPPGKKSVCGWIEGKCQDSSFLLNKQFALTVVSAAFAALLF</sequence>
<evidence type="ECO:0000256" key="1">
    <source>
        <dbReference type="ARBA" id="ARBA00002523"/>
    </source>
</evidence>
<evidence type="ECO:0000259" key="11">
    <source>
        <dbReference type="Pfam" id="PF10659"/>
    </source>
</evidence>
<dbReference type="PDB" id="8B3E">
    <property type="method" value="X-ray"/>
    <property type="resolution" value="1.26 A"/>
    <property type="chains" value="A=1-437"/>
</dbReference>
<feature type="signal peptide" evidence="10">
    <location>
        <begin position="1"/>
        <end position="33"/>
    </location>
</feature>
<feature type="disulfide bond" evidence="13">
    <location>
        <begin position="287"/>
        <end position="309"/>
    </location>
</feature>
<feature type="compositionally biased region" description="Basic and acidic residues" evidence="9">
    <location>
        <begin position="429"/>
        <end position="452"/>
    </location>
</feature>
<dbReference type="AlphaFoldDB" id="M4SY06"/>
<dbReference type="EMBL" id="KC613538">
    <property type="protein sequence ID" value="AGH60969.1"/>
    <property type="molecule type" value="Genomic_DNA"/>
</dbReference>
<evidence type="ECO:0000256" key="9">
    <source>
        <dbReference type="SAM" id="MobiDB-lite"/>
    </source>
</evidence>
<evidence type="ECO:0000256" key="3">
    <source>
        <dbReference type="ARBA" id="ARBA00022475"/>
    </source>
</evidence>
<evidence type="ECO:0000256" key="10">
    <source>
        <dbReference type="SAM" id="SignalP"/>
    </source>
</evidence>
<evidence type="ECO:0000256" key="8">
    <source>
        <dbReference type="SAM" id="Coils"/>
    </source>
</evidence>
<dbReference type="GO" id="GO:0005886">
    <property type="term" value="C:plasma membrane"/>
    <property type="evidence" value="ECO:0007669"/>
    <property type="project" value="UniProtKB-SubCell"/>
</dbReference>
<evidence type="ECO:0000256" key="2">
    <source>
        <dbReference type="ARBA" id="ARBA00004609"/>
    </source>
</evidence>
<organism evidence="12">
    <name type="scientific">Trypanosoma brucei</name>
    <dbReference type="NCBI Taxonomy" id="5691"/>
    <lineage>
        <taxon>Eukaryota</taxon>
        <taxon>Discoba</taxon>
        <taxon>Euglenozoa</taxon>
        <taxon>Kinetoplastea</taxon>
        <taxon>Metakinetoplastina</taxon>
        <taxon>Trypanosomatida</taxon>
        <taxon>Trypanosomatidae</taxon>
        <taxon>Trypanosoma</taxon>
    </lineage>
</organism>
<keyword evidence="4" id="KW-0336">GPI-anchor</keyword>
<feature type="coiled-coil region" evidence="8">
    <location>
        <begin position="57"/>
        <end position="134"/>
    </location>
</feature>
<evidence type="ECO:0000256" key="5">
    <source>
        <dbReference type="ARBA" id="ARBA00023136"/>
    </source>
</evidence>
<proteinExistence type="evidence at protein level"/>
<reference evidence="12" key="2">
    <citation type="journal article" date="2014" name="Mol. Biochem. Parasitol.">
        <title>Capturing the variant surface glycoprotein repertoire (the VSGnome) of Trypanosoma brucei Lister 427.</title>
        <authorList>
            <person name="Cross G.A."/>
            <person name="Kim H.S."/>
            <person name="Wickstead B."/>
        </authorList>
    </citation>
    <scope>NUCLEOTIDE SEQUENCE</scope>
    <source>
        <strain evidence="12">Lister 427</strain>
    </source>
</reference>
<feature type="region of interest" description="Disordered" evidence="9">
    <location>
        <begin position="429"/>
        <end position="459"/>
    </location>
</feature>
<evidence type="ECO:0000256" key="7">
    <source>
        <dbReference type="ARBA" id="ARBA00023288"/>
    </source>
</evidence>
<feature type="domain" description="Trypanosome variant surface glycoprotein C-terminal" evidence="11">
    <location>
        <begin position="427"/>
        <end position="515"/>
    </location>
</feature>
<dbReference type="VEuPathDB" id="TriTrypDB:Tb927.11.18430"/>
<dbReference type="Pfam" id="PF10659">
    <property type="entry name" value="Trypan_glycop_C"/>
    <property type="match status" value="1"/>
</dbReference>
<keyword evidence="5" id="KW-0472">Membrane</keyword>
<comment type="function">
    <text evidence="1">VSG forms a coat on the surface of the parasite. The trypanosome evades the immune response of the host by expressing a series of antigenically distinct VSGs from an estimated 1000 VSG genes.</text>
</comment>
<dbReference type="VEuPathDB" id="TriTrypDB:Tb1125.5.4810"/>
<feature type="chain" id="PRO_5004057939" evidence="10">
    <location>
        <begin position="34"/>
        <end position="516"/>
    </location>
</feature>
<dbReference type="SMR" id="M4SY06"/>
<dbReference type="GO" id="GO:0098552">
    <property type="term" value="C:side of membrane"/>
    <property type="evidence" value="ECO:0007669"/>
    <property type="project" value="UniProtKB-KW"/>
</dbReference>
<keyword evidence="10" id="KW-0732">Signal</keyword>
<reference evidence="12" key="1">
    <citation type="submission" date="2013-02" db="EMBL/GenBank/DDBJ databases">
        <authorList>
            <person name="Cross G.A.M."/>
            <person name="Kim H.-S."/>
            <person name="Wickstead B."/>
        </authorList>
    </citation>
    <scope>NUCLEOTIDE SEQUENCE</scope>
    <source>
        <strain evidence="12">Lister 427</strain>
    </source>
</reference>
<dbReference type="InterPro" id="IPR019609">
    <property type="entry name" value="Variant_surf_glycoprt_trypan_C"/>
</dbReference>
<keyword evidence="8" id="KW-0175">Coiled coil</keyword>
<feature type="disulfide bond" evidence="13">
    <location>
        <begin position="47"/>
        <end position="183"/>
    </location>
</feature>
<evidence type="ECO:0000256" key="4">
    <source>
        <dbReference type="ARBA" id="ARBA00022622"/>
    </source>
</evidence>